<dbReference type="EC" id="2.7.1.167" evidence="11"/>
<name>G9WQ84_9FIRM</name>
<comment type="similarity">
    <text evidence="11">In the C-terminal section; belongs to the cytidylyltransferase family.</text>
</comment>
<dbReference type="Pfam" id="PF01467">
    <property type="entry name" value="CTP_transf_like"/>
    <property type="match status" value="1"/>
</dbReference>
<dbReference type="STRING" id="796943.HMPREF9625_01517"/>
<dbReference type="InterPro" id="IPR029056">
    <property type="entry name" value="Ribokinase-like"/>
</dbReference>
<dbReference type="PANTHER" id="PTHR46969:SF1">
    <property type="entry name" value="BIFUNCTIONAL PROTEIN HLDE"/>
    <property type="match status" value="1"/>
</dbReference>
<comment type="pathway">
    <text evidence="11">Nucleotide-sugar biosynthesis; ADP-L-glycero-beta-D-manno-heptose biosynthesis; ADP-L-glycero-beta-D-manno-heptose from D-glycero-beta-D-manno-heptose 7-phosphate: step 3/4.</text>
</comment>
<keyword evidence="5 11" id="KW-0547">Nucleotide-binding</keyword>
<evidence type="ECO:0000256" key="1">
    <source>
        <dbReference type="ARBA" id="ARBA00002319"/>
    </source>
</evidence>
<dbReference type="HAMAP" id="MF_01603">
    <property type="entry name" value="HldE"/>
    <property type="match status" value="1"/>
</dbReference>
<comment type="caution">
    <text evidence="14">The sequence shown here is derived from an EMBL/GenBank/DDBJ whole genome shotgun (WGS) entry which is preliminary data.</text>
</comment>
<evidence type="ECO:0000256" key="9">
    <source>
        <dbReference type="ARBA" id="ARBA00023277"/>
    </source>
</evidence>
<comment type="catalytic activity">
    <reaction evidence="11">
        <text>D-glycero-beta-D-manno-heptose 7-phosphate + ATP = D-glycero-beta-D-manno-heptose 1,7-bisphosphate + ADP + H(+)</text>
        <dbReference type="Rhea" id="RHEA:27473"/>
        <dbReference type="ChEBI" id="CHEBI:15378"/>
        <dbReference type="ChEBI" id="CHEBI:30616"/>
        <dbReference type="ChEBI" id="CHEBI:60204"/>
        <dbReference type="ChEBI" id="CHEBI:60208"/>
        <dbReference type="ChEBI" id="CHEBI:456216"/>
        <dbReference type="EC" id="2.7.1.167"/>
    </reaction>
</comment>
<evidence type="ECO:0000313" key="15">
    <source>
        <dbReference type="Proteomes" id="UP000018461"/>
    </source>
</evidence>
<dbReference type="NCBIfam" id="TIGR00125">
    <property type="entry name" value="cyt_tran_rel"/>
    <property type="match status" value="1"/>
</dbReference>
<dbReference type="InterPro" id="IPR023030">
    <property type="entry name" value="Bifunc_HldE"/>
</dbReference>
<dbReference type="InterPro" id="IPR004821">
    <property type="entry name" value="Cyt_trans-like"/>
</dbReference>
<keyword evidence="15" id="KW-1185">Reference proteome</keyword>
<dbReference type="RefSeq" id="WP_009535363.1">
    <property type="nucleotide sequence ID" value="NZ_KE148312.1"/>
</dbReference>
<comment type="pathway">
    <text evidence="11">Nucleotide-sugar biosynthesis; ADP-L-glycero-beta-D-manno-heptose biosynthesis; ADP-L-glycero-beta-D-manno-heptose from D-glycero-beta-D-manno-heptose 7-phosphate: step 1/4.</text>
</comment>
<dbReference type="GO" id="GO:0097171">
    <property type="term" value="P:ADP-L-glycero-beta-D-manno-heptose biosynthetic process"/>
    <property type="evidence" value="ECO:0007669"/>
    <property type="project" value="UniProtKB-UniPathway"/>
</dbReference>
<keyword evidence="4 11" id="KW-0548">Nucleotidyltransferase</keyword>
<feature type="binding site" evidence="11">
    <location>
        <begin position="199"/>
        <end position="202"/>
    </location>
    <ligand>
        <name>ATP</name>
        <dbReference type="ChEBI" id="CHEBI:30616"/>
    </ligand>
</feature>
<evidence type="ECO:0000256" key="3">
    <source>
        <dbReference type="ARBA" id="ARBA00022679"/>
    </source>
</evidence>
<proteinExistence type="inferred from homology"/>
<evidence type="ECO:0000256" key="11">
    <source>
        <dbReference type="HAMAP-Rule" id="MF_01603"/>
    </source>
</evidence>
<evidence type="ECO:0000313" key="14">
    <source>
        <dbReference type="EMBL" id="EHL09544.1"/>
    </source>
</evidence>
<dbReference type="EMBL" id="AFZC02000002">
    <property type="protein sequence ID" value="EHL09544.1"/>
    <property type="molecule type" value="Genomic_DNA"/>
</dbReference>
<dbReference type="Gene3D" id="3.40.1190.20">
    <property type="match status" value="1"/>
</dbReference>
<dbReference type="InterPro" id="IPR011913">
    <property type="entry name" value="RfaE_dom_I"/>
</dbReference>
<evidence type="ECO:0000256" key="10">
    <source>
        <dbReference type="ARBA" id="ARBA00047428"/>
    </source>
</evidence>
<evidence type="ECO:0000259" key="13">
    <source>
        <dbReference type="Pfam" id="PF01467"/>
    </source>
</evidence>
<dbReference type="HOGENOM" id="CLU_021150_2_1_9"/>
<comment type="catalytic activity">
    <reaction evidence="10 11">
        <text>D-glycero-beta-D-manno-heptose 1-phosphate + ATP + H(+) = ADP-D-glycero-beta-D-manno-heptose + diphosphate</text>
        <dbReference type="Rhea" id="RHEA:27465"/>
        <dbReference type="ChEBI" id="CHEBI:15378"/>
        <dbReference type="ChEBI" id="CHEBI:30616"/>
        <dbReference type="ChEBI" id="CHEBI:33019"/>
        <dbReference type="ChEBI" id="CHEBI:59967"/>
        <dbReference type="ChEBI" id="CHEBI:61593"/>
        <dbReference type="EC" id="2.7.7.70"/>
    </reaction>
</comment>
<comment type="function">
    <text evidence="2 11">Catalyzes the ADP transfer from ATP to D-glycero-beta-D-manno-heptose 1-phosphate, yielding ADP-D-glycero-beta-D-manno-heptose.</text>
</comment>
<protein>
    <recommendedName>
        <fullName evidence="11">Bifunctional protein HldE</fullName>
    </recommendedName>
    <domain>
        <recommendedName>
            <fullName evidence="11">D-beta-D-heptose 7-phosphate kinase</fullName>
            <ecNumber evidence="11">2.7.1.167</ecNumber>
        </recommendedName>
        <alternativeName>
            <fullName evidence="11">D-beta-D-heptose 7-phosphotransferase</fullName>
        </alternativeName>
        <alternativeName>
            <fullName evidence="11">D-glycero-beta-D-manno-heptose-7-phosphate kinase</fullName>
        </alternativeName>
    </domain>
    <domain>
        <recommendedName>
            <fullName evidence="11">D-beta-D-heptose 1-phosphate adenylyltransferase</fullName>
            <ecNumber evidence="11">2.7.7.70</ecNumber>
        </recommendedName>
        <alternativeName>
            <fullName evidence="11">D-glycero-beta-D-manno-heptose 1-phosphate adenylyltransferase</fullName>
        </alternativeName>
    </domain>
</protein>
<dbReference type="Pfam" id="PF00294">
    <property type="entry name" value="PfkB"/>
    <property type="match status" value="1"/>
</dbReference>
<keyword evidence="3 11" id="KW-0808">Transferase</keyword>
<evidence type="ECO:0000256" key="5">
    <source>
        <dbReference type="ARBA" id="ARBA00022741"/>
    </source>
</evidence>
<dbReference type="Proteomes" id="UP000018461">
    <property type="component" value="Unassembled WGS sequence"/>
</dbReference>
<keyword evidence="8 11" id="KW-0511">Multifunctional enzyme</keyword>
<organism evidence="14 15">
    <name type="scientific">Oribacterium parvum ACB1</name>
    <dbReference type="NCBI Taxonomy" id="796943"/>
    <lineage>
        <taxon>Bacteria</taxon>
        <taxon>Bacillati</taxon>
        <taxon>Bacillota</taxon>
        <taxon>Clostridia</taxon>
        <taxon>Lachnospirales</taxon>
        <taxon>Lachnospiraceae</taxon>
        <taxon>Oribacterium</taxon>
    </lineage>
</organism>
<dbReference type="GO" id="GO:0005829">
    <property type="term" value="C:cytosol"/>
    <property type="evidence" value="ECO:0007669"/>
    <property type="project" value="TreeGrafter"/>
</dbReference>
<evidence type="ECO:0000256" key="2">
    <source>
        <dbReference type="ARBA" id="ARBA00003753"/>
    </source>
</evidence>
<accession>G9WQ84</accession>
<gene>
    <name evidence="11" type="primary">hldE</name>
    <name evidence="14" type="ORF">HMPREF9625_01517</name>
</gene>
<dbReference type="GO" id="GO:0005524">
    <property type="term" value="F:ATP binding"/>
    <property type="evidence" value="ECO:0007669"/>
    <property type="project" value="UniProtKB-UniRule"/>
</dbReference>
<dbReference type="EC" id="2.7.7.70" evidence="11"/>
<feature type="domain" description="Carbohydrate kinase PfkB" evidence="12">
    <location>
        <begin position="10"/>
        <end position="307"/>
    </location>
</feature>
<dbReference type="CDD" id="cd01172">
    <property type="entry name" value="RfaE_like"/>
    <property type="match status" value="1"/>
</dbReference>
<feature type="domain" description="Cytidyltransferase-like" evidence="13">
    <location>
        <begin position="347"/>
        <end position="457"/>
    </location>
</feature>
<dbReference type="GO" id="GO:0033785">
    <property type="term" value="F:heptose 7-phosphate kinase activity"/>
    <property type="evidence" value="ECO:0007669"/>
    <property type="project" value="UniProtKB-UniRule"/>
</dbReference>
<comment type="subunit">
    <text evidence="11">Homodimer.</text>
</comment>
<dbReference type="PATRIC" id="fig|796943.3.peg.1982"/>
<evidence type="ECO:0000259" key="12">
    <source>
        <dbReference type="Pfam" id="PF00294"/>
    </source>
</evidence>
<dbReference type="AlphaFoldDB" id="G9WQ84"/>
<dbReference type="GO" id="GO:0033786">
    <property type="term" value="F:heptose-1-phosphate adenylyltransferase activity"/>
    <property type="evidence" value="ECO:0007669"/>
    <property type="project" value="UniProtKB-UniRule"/>
</dbReference>
<dbReference type="SUPFAM" id="SSF53613">
    <property type="entry name" value="Ribokinase-like"/>
    <property type="match status" value="1"/>
</dbReference>
<dbReference type="InterPro" id="IPR011611">
    <property type="entry name" value="PfkB_dom"/>
</dbReference>
<keyword evidence="7 11" id="KW-0067">ATP-binding</keyword>
<dbReference type="Gene3D" id="3.40.50.620">
    <property type="entry name" value="HUPs"/>
    <property type="match status" value="1"/>
</dbReference>
<keyword evidence="6 11" id="KW-0418">Kinase</keyword>
<reference evidence="14" key="2">
    <citation type="submission" date="2013-03" db="EMBL/GenBank/DDBJ databases">
        <title>The Genome Sequence of Oribacterium sp. ACB1.</title>
        <authorList>
            <consortium name="The Broad Institute Genomics Platform"/>
            <consortium name="The Broad Institute Genome Sequencing Center for Infectious Disease"/>
            <person name="Earl A."/>
            <person name="Ward D."/>
            <person name="Feldgarden M."/>
            <person name="Gevers D."/>
            <person name="Sizova M."/>
            <person name="Hazen A."/>
            <person name="Epstein S."/>
            <person name="Walker B."/>
            <person name="Young S."/>
            <person name="Zeng Q."/>
            <person name="Gargeya S."/>
            <person name="Fitzgerald M."/>
            <person name="Haas B."/>
            <person name="Abouelleil A."/>
            <person name="Allen A.W."/>
            <person name="Alvarado L."/>
            <person name="Arachchi H.M."/>
            <person name="Berlin A.M."/>
            <person name="Chapman S.B."/>
            <person name="Gainer-Dewar J."/>
            <person name="Goldberg J."/>
            <person name="Griggs A."/>
            <person name="Gujja S."/>
            <person name="Hansen M."/>
            <person name="Howarth C."/>
            <person name="Imamovic A."/>
            <person name="Ireland A."/>
            <person name="Larimer J."/>
            <person name="McCowan C."/>
            <person name="Murphy C."/>
            <person name="Pearson M."/>
            <person name="Poon T.W."/>
            <person name="Priest M."/>
            <person name="Roberts A."/>
            <person name="Saif S."/>
            <person name="Shea T."/>
            <person name="Sisk P."/>
            <person name="Sykes S."/>
            <person name="Wortman J."/>
            <person name="Nusbaum C."/>
            <person name="Birren B."/>
        </authorList>
    </citation>
    <scope>NUCLEOTIDE SEQUENCE [LARGE SCALE GENOMIC DNA]</scope>
    <source>
        <strain evidence="14">ACB1</strain>
    </source>
</reference>
<sequence length="476" mass="53218">MYDFQKVNKKKILVVGDIMIDTYYTGDVSRISPEAPVPVFRKDNERSVLGGAANVAANLIAAKQDVTMMSIVGKDENGVKLLSLLQESGISTELIIESERKTTEKIRFLAINNQQVLRLDIEDCIQISEKECKWLLSKLEDNLKSFDLILISDYLKGLLTYELTQGIILLAKKNKIPVIIDVKDRNIEKYKGATLIKPNRKELGLLTGMPVATKEELIEASEVLRVKCDSDYILTTCGAKGMVLIGQDQPYFIESVGREVFDVSGAGDTTIAYLSTCMVNGFSVFQSVEIANYAAGIQVSKVGTSSVYWKEIEDYLANEKDLFSHKLLIGNKIQNFRKEHEKEKIVFTNGCFDILHVGHVRYLQEAAKLGDQLVIGLNSDDSVRRLKGEERPVNKQLDRAEVLCSLGFVDYVVIFEEDTPYELIKEIQPDVLVKGGDYTADEVVGKDIVENRGGQLVLIPFVEGKSTSKIIEKIKQ</sequence>
<dbReference type="GO" id="GO:0016773">
    <property type="term" value="F:phosphotransferase activity, alcohol group as acceptor"/>
    <property type="evidence" value="ECO:0007669"/>
    <property type="project" value="InterPro"/>
</dbReference>
<dbReference type="PANTHER" id="PTHR46969">
    <property type="entry name" value="BIFUNCTIONAL PROTEIN HLDE"/>
    <property type="match status" value="1"/>
</dbReference>
<feature type="active site" evidence="11">
    <location>
        <position position="268"/>
    </location>
</feature>
<dbReference type="InterPro" id="IPR011914">
    <property type="entry name" value="RfaE_dom_II"/>
</dbReference>
<reference evidence="14" key="1">
    <citation type="submission" date="2011-08" db="EMBL/GenBank/DDBJ databases">
        <authorList>
            <consortium name="The Broad Institute Genome Sequencing Platform"/>
            <person name="Earl A."/>
            <person name="Ward D."/>
            <person name="Feldgarden M."/>
            <person name="Gevers D."/>
            <person name="Sizova M."/>
            <person name="Hazen A."/>
            <person name="Epstein S."/>
            <person name="Young S.K."/>
            <person name="Zeng Q."/>
            <person name="Gargeya S."/>
            <person name="Fitzgerald M."/>
            <person name="Haas B."/>
            <person name="Abouelleil A."/>
            <person name="Alvarado L."/>
            <person name="Arachchi H.M."/>
            <person name="Berlin A."/>
            <person name="Brown A."/>
            <person name="Chapman S.B."/>
            <person name="Chen Z."/>
            <person name="Dunbar C."/>
            <person name="Freedman E."/>
            <person name="Gearin G."/>
            <person name="Gellesch M."/>
            <person name="Goldberg J."/>
            <person name="Griggs A."/>
            <person name="Gujja S."/>
            <person name="Heiman D."/>
            <person name="Howarth C."/>
            <person name="Larson L."/>
            <person name="Lui A."/>
            <person name="MacDonald P.J.P."/>
            <person name="Montmayeur A."/>
            <person name="Murphy C."/>
            <person name="Neiman D."/>
            <person name="Pearson M."/>
            <person name="Priest M."/>
            <person name="Roberts A."/>
            <person name="Saif S."/>
            <person name="Shea T."/>
            <person name="Shenoy N."/>
            <person name="Sisk P."/>
            <person name="Stolte C."/>
            <person name="Sykes S."/>
            <person name="Wortman J."/>
            <person name="Nusbaum C."/>
            <person name="Birren B."/>
        </authorList>
    </citation>
    <scope>NUCLEOTIDE SEQUENCE</scope>
    <source>
        <strain evidence="14">ACB1</strain>
    </source>
</reference>
<dbReference type="InterPro" id="IPR014729">
    <property type="entry name" value="Rossmann-like_a/b/a_fold"/>
</dbReference>
<keyword evidence="9 11" id="KW-0119">Carbohydrate metabolism</keyword>
<evidence type="ECO:0000256" key="6">
    <source>
        <dbReference type="ARBA" id="ARBA00022777"/>
    </source>
</evidence>
<comment type="function">
    <text evidence="1 11">Catalyzes the phosphorylation of D-glycero-D-manno-heptose 7-phosphate at the C-1 position to selectively form D-glycero-beta-D-manno-heptose-1,7-bisphosphate.</text>
</comment>
<evidence type="ECO:0000256" key="7">
    <source>
        <dbReference type="ARBA" id="ARBA00022840"/>
    </source>
</evidence>
<evidence type="ECO:0000256" key="8">
    <source>
        <dbReference type="ARBA" id="ARBA00023268"/>
    </source>
</evidence>
<feature type="region of interest" description="Cytidylyltransferase" evidence="11">
    <location>
        <begin position="347"/>
        <end position="476"/>
    </location>
</feature>
<evidence type="ECO:0000256" key="4">
    <source>
        <dbReference type="ARBA" id="ARBA00022695"/>
    </source>
</evidence>
<dbReference type="NCBIfam" id="TIGR02199">
    <property type="entry name" value="rfaE_dom_II"/>
    <property type="match status" value="1"/>
</dbReference>
<comment type="similarity">
    <text evidence="11">In the N-terminal section; belongs to the carbohydrate kinase PfkB family.</text>
</comment>
<dbReference type="UniPathway" id="UPA00356">
    <property type="reaction ID" value="UER00437"/>
</dbReference>
<dbReference type="SUPFAM" id="SSF52374">
    <property type="entry name" value="Nucleotidylyl transferase"/>
    <property type="match status" value="1"/>
</dbReference>
<feature type="region of interest" description="Ribokinase" evidence="11">
    <location>
        <begin position="1"/>
        <end position="324"/>
    </location>
</feature>